<accession>T1IEV2</accession>
<dbReference type="VEuPathDB" id="VectorBase:RPRC014821"/>
<evidence type="ECO:0000313" key="2">
    <source>
        <dbReference type="Proteomes" id="UP000015103"/>
    </source>
</evidence>
<dbReference type="eggNOG" id="ENOG502S1SK">
    <property type="taxonomic scope" value="Eukaryota"/>
</dbReference>
<dbReference type="EMBL" id="ACPB03002307">
    <property type="status" value="NOT_ANNOTATED_CDS"/>
    <property type="molecule type" value="Genomic_DNA"/>
</dbReference>
<dbReference type="AlphaFoldDB" id="T1IEV2"/>
<name>T1IEV2_RHOPR</name>
<dbReference type="Proteomes" id="UP000015103">
    <property type="component" value="Unassembled WGS sequence"/>
</dbReference>
<dbReference type="HOGENOM" id="CLU_1139241_0_0_1"/>
<dbReference type="InParanoid" id="T1IEV2"/>
<proteinExistence type="predicted"/>
<organism evidence="1 2">
    <name type="scientific">Rhodnius prolixus</name>
    <name type="common">Triatomid bug</name>
    <dbReference type="NCBI Taxonomy" id="13249"/>
    <lineage>
        <taxon>Eukaryota</taxon>
        <taxon>Metazoa</taxon>
        <taxon>Ecdysozoa</taxon>
        <taxon>Arthropoda</taxon>
        <taxon>Hexapoda</taxon>
        <taxon>Insecta</taxon>
        <taxon>Pterygota</taxon>
        <taxon>Neoptera</taxon>
        <taxon>Paraneoptera</taxon>
        <taxon>Hemiptera</taxon>
        <taxon>Heteroptera</taxon>
        <taxon>Panheteroptera</taxon>
        <taxon>Cimicomorpha</taxon>
        <taxon>Reduviidae</taxon>
        <taxon>Triatominae</taxon>
        <taxon>Rhodnius</taxon>
    </lineage>
</organism>
<dbReference type="EnsemblMetazoa" id="RPRC014821-RA">
    <property type="protein sequence ID" value="RPRC014821-PA"/>
    <property type="gene ID" value="RPRC014821"/>
</dbReference>
<sequence length="244" mass="27755">MGLSEFLALIACLLLAVPIAMSAPSGKPVWINPCGGKELGGGEGSQADTIPDNQLLTRIILASRNALAFAQKFSEAFVGNVFPGRSVTSHHEEWKHTRYDWLPTEKDIPKTLGETTPDHHLKDLAELELDAFLLSSYRYLQTISVGLEQVHHDKTRHSAQFSEEFAQAQFKLRQVLCEVESALTVRAPDIKIVDVTRTVMASEYRNMKDETYRDLRDWIIFRDYMNCLEYLTDVCEFFKKLKDN</sequence>
<protein>
    <submittedName>
        <fullName evidence="1">Uncharacterized protein</fullName>
    </submittedName>
</protein>
<evidence type="ECO:0000313" key="1">
    <source>
        <dbReference type="EnsemblMetazoa" id="RPRC014821-PA"/>
    </source>
</evidence>
<reference evidence="1" key="1">
    <citation type="submission" date="2015-05" db="UniProtKB">
        <authorList>
            <consortium name="EnsemblMetazoa"/>
        </authorList>
    </citation>
    <scope>IDENTIFICATION</scope>
</reference>
<keyword evidence="2" id="KW-1185">Reference proteome</keyword>
<dbReference type="OMA" id="PKWVNPC"/>